<dbReference type="PANTHER" id="PTHR33495">
    <property type="entry name" value="ANTI-SIGMA FACTOR ANTAGONIST TM_1081-RELATED-RELATED"/>
    <property type="match status" value="1"/>
</dbReference>
<dbReference type="EMBL" id="JADBGI010000009">
    <property type="protein sequence ID" value="MBE2999383.1"/>
    <property type="molecule type" value="Genomic_DNA"/>
</dbReference>
<keyword evidence="5" id="KW-1185">Reference proteome</keyword>
<dbReference type="SUPFAM" id="SSF52091">
    <property type="entry name" value="SpoIIaa-like"/>
    <property type="match status" value="1"/>
</dbReference>
<dbReference type="InterPro" id="IPR036513">
    <property type="entry name" value="STAS_dom_sf"/>
</dbReference>
<evidence type="ECO:0000256" key="2">
    <source>
        <dbReference type="RuleBase" id="RU003749"/>
    </source>
</evidence>
<gene>
    <name evidence="4" type="ORF">IDM40_11800</name>
</gene>
<dbReference type="NCBIfam" id="TIGR00377">
    <property type="entry name" value="ant_ant_sig"/>
    <property type="match status" value="1"/>
</dbReference>
<proteinExistence type="inferred from homology"/>
<dbReference type="Gene3D" id="3.30.750.24">
    <property type="entry name" value="STAS domain"/>
    <property type="match status" value="1"/>
</dbReference>
<comment type="caution">
    <text evidence="4">The sequence shown here is derived from an EMBL/GenBank/DDBJ whole genome shotgun (WGS) entry which is preliminary data.</text>
</comment>
<dbReference type="CDD" id="cd07043">
    <property type="entry name" value="STAS_anti-anti-sigma_factors"/>
    <property type="match status" value="1"/>
</dbReference>
<dbReference type="InterPro" id="IPR002645">
    <property type="entry name" value="STAS_dom"/>
</dbReference>
<sequence length="136" mass="14700">MAKDGRFSSPERFRCTGVTVVPVHGEIDLATADALRDHLLSTARACGHDCLVVDLSGIGFFDASGVRALIAVHHELTRQGRHLALAEPTTVTARVLQTLELERVFEVYPVVEMAHSHADGRPVHHVPGGRTVPGTH</sequence>
<evidence type="ECO:0000259" key="3">
    <source>
        <dbReference type="PROSITE" id="PS50801"/>
    </source>
</evidence>
<comment type="similarity">
    <text evidence="1 2">Belongs to the anti-sigma-factor antagonist family.</text>
</comment>
<organism evidence="4 5">
    <name type="scientific">Nocardiopsis coralli</name>
    <dbReference type="NCBI Taxonomy" id="2772213"/>
    <lineage>
        <taxon>Bacteria</taxon>
        <taxon>Bacillati</taxon>
        <taxon>Actinomycetota</taxon>
        <taxon>Actinomycetes</taxon>
        <taxon>Streptosporangiales</taxon>
        <taxon>Nocardiopsidaceae</taxon>
        <taxon>Nocardiopsis</taxon>
    </lineage>
</organism>
<dbReference type="PANTHER" id="PTHR33495:SF2">
    <property type="entry name" value="ANTI-SIGMA FACTOR ANTAGONIST TM_1081-RELATED"/>
    <property type="match status" value="1"/>
</dbReference>
<evidence type="ECO:0000313" key="5">
    <source>
        <dbReference type="Proteomes" id="UP000806528"/>
    </source>
</evidence>
<dbReference type="Proteomes" id="UP000806528">
    <property type="component" value="Unassembled WGS sequence"/>
</dbReference>
<evidence type="ECO:0000313" key="4">
    <source>
        <dbReference type="EMBL" id="MBE2999383.1"/>
    </source>
</evidence>
<reference evidence="4 5" key="1">
    <citation type="submission" date="2020-09" db="EMBL/GenBank/DDBJ databases">
        <title>Diversity and distribution of actinomycetes associated with coral in the coast of Hainan.</title>
        <authorList>
            <person name="Li F."/>
        </authorList>
    </citation>
    <scope>NUCLEOTIDE SEQUENCE [LARGE SCALE GENOMIC DNA]</scope>
    <source>
        <strain evidence="4 5">HNM0947</strain>
    </source>
</reference>
<dbReference type="Pfam" id="PF01740">
    <property type="entry name" value="STAS"/>
    <property type="match status" value="1"/>
</dbReference>
<dbReference type="PROSITE" id="PS50801">
    <property type="entry name" value="STAS"/>
    <property type="match status" value="1"/>
</dbReference>
<feature type="domain" description="STAS" evidence="3">
    <location>
        <begin position="8"/>
        <end position="118"/>
    </location>
</feature>
<dbReference type="InterPro" id="IPR003658">
    <property type="entry name" value="Anti-sigma_ant"/>
</dbReference>
<protein>
    <recommendedName>
        <fullName evidence="2">Anti-sigma factor antagonist</fullName>
    </recommendedName>
</protein>
<accession>A0ABR9P6B0</accession>
<evidence type="ECO:0000256" key="1">
    <source>
        <dbReference type="ARBA" id="ARBA00009013"/>
    </source>
</evidence>
<name>A0ABR9P6B0_9ACTN</name>